<keyword evidence="3" id="KW-1185">Reference proteome</keyword>
<dbReference type="OrthoDB" id="9796589at2"/>
<dbReference type="SUPFAM" id="SSF54637">
    <property type="entry name" value="Thioesterase/thiol ester dehydrase-isomerase"/>
    <property type="match status" value="1"/>
</dbReference>
<feature type="domain" description="MaoC-like" evidence="1">
    <location>
        <begin position="39"/>
        <end position="139"/>
    </location>
</feature>
<evidence type="ECO:0000313" key="3">
    <source>
        <dbReference type="Proteomes" id="UP000053675"/>
    </source>
</evidence>
<reference evidence="2 3" key="1">
    <citation type="submission" date="2014-05" db="EMBL/GenBank/DDBJ databases">
        <title>Draft Genome Sequence of Nitratireductor basaltis Strain UMTGB225, A Marine Bacterium Isolated from Green Barrel Tunicate.</title>
        <authorList>
            <person name="Gan H.Y."/>
        </authorList>
    </citation>
    <scope>NUCLEOTIDE SEQUENCE [LARGE SCALE GENOMIC DNA]</scope>
    <source>
        <strain evidence="2 3">UMTGB225</strain>
    </source>
</reference>
<proteinExistence type="predicted"/>
<accession>A0A084U5C8</accession>
<dbReference type="Pfam" id="PF01575">
    <property type="entry name" value="MaoC_dehydratas"/>
    <property type="match status" value="1"/>
</dbReference>
<dbReference type="Proteomes" id="UP000053675">
    <property type="component" value="Unassembled WGS sequence"/>
</dbReference>
<dbReference type="InterPro" id="IPR002539">
    <property type="entry name" value="MaoC-like_dom"/>
</dbReference>
<dbReference type="EMBL" id="JMQM01000003">
    <property type="protein sequence ID" value="KFB08164.1"/>
    <property type="molecule type" value="Genomic_DNA"/>
</dbReference>
<dbReference type="eggNOG" id="COG2030">
    <property type="taxonomic scope" value="Bacteria"/>
</dbReference>
<gene>
    <name evidence="2" type="ORF">EL18_03374</name>
</gene>
<dbReference type="InterPro" id="IPR029069">
    <property type="entry name" value="HotDog_dom_sf"/>
</dbReference>
<dbReference type="AlphaFoldDB" id="A0A084U5C8"/>
<dbReference type="PANTHER" id="PTHR43664:SF1">
    <property type="entry name" value="BETA-METHYLMALYL-COA DEHYDRATASE"/>
    <property type="match status" value="1"/>
</dbReference>
<dbReference type="InterPro" id="IPR052342">
    <property type="entry name" value="MCH/BMMD"/>
</dbReference>
<dbReference type="STRING" id="472175.EL18_03374"/>
<sequence>MSYKSTIGIASTHAQDMPQEHADIPVWNSENWYYEDWEPGHKIRSLRRTISEGESHQFNLLVTDIHPYVQDQHFAEKEGLFGRRLVAGAFVFSAGLGLVATNCVNAFSYGYDKLRFIKPVFIGDTIYTVRTHLDKRPKYEEMGLIRASYEVFKGEGELVLYCEHLQTVKYRNPQDFKAAVEN</sequence>
<name>A0A084U5C8_9HYPH</name>
<evidence type="ECO:0000259" key="1">
    <source>
        <dbReference type="Pfam" id="PF01575"/>
    </source>
</evidence>
<comment type="caution">
    <text evidence="2">The sequence shown here is derived from an EMBL/GenBank/DDBJ whole genome shotgun (WGS) entry which is preliminary data.</text>
</comment>
<dbReference type="RefSeq" id="WP_036486817.1">
    <property type="nucleotide sequence ID" value="NZ_JMQM01000003.1"/>
</dbReference>
<evidence type="ECO:0000313" key="2">
    <source>
        <dbReference type="EMBL" id="KFB08164.1"/>
    </source>
</evidence>
<organism evidence="2 3">
    <name type="scientific">Nitratireductor basaltis</name>
    <dbReference type="NCBI Taxonomy" id="472175"/>
    <lineage>
        <taxon>Bacteria</taxon>
        <taxon>Pseudomonadati</taxon>
        <taxon>Pseudomonadota</taxon>
        <taxon>Alphaproteobacteria</taxon>
        <taxon>Hyphomicrobiales</taxon>
        <taxon>Phyllobacteriaceae</taxon>
        <taxon>Nitratireductor</taxon>
    </lineage>
</organism>
<dbReference type="PANTHER" id="PTHR43664">
    <property type="entry name" value="MONOAMINE OXIDASE-RELATED"/>
    <property type="match status" value="1"/>
</dbReference>
<dbReference type="PATRIC" id="fig|472175.3.peg.3371"/>
<dbReference type="Gene3D" id="3.10.129.10">
    <property type="entry name" value="Hotdog Thioesterase"/>
    <property type="match status" value="1"/>
</dbReference>
<protein>
    <submittedName>
        <fullName evidence="2">Amine oxidase</fullName>
    </submittedName>
</protein>